<gene>
    <name evidence="1" type="ORF">LCGC14_1846270</name>
</gene>
<name>A0A0F9H017_9ZZZZ</name>
<dbReference type="Gene3D" id="3.40.50.2000">
    <property type="entry name" value="Glycogen Phosphorylase B"/>
    <property type="match status" value="1"/>
</dbReference>
<comment type="caution">
    <text evidence="1">The sequence shown here is derived from an EMBL/GenBank/DDBJ whole genome shotgun (WGS) entry which is preliminary data.</text>
</comment>
<proteinExistence type="predicted"/>
<dbReference type="EMBL" id="LAZR01018478">
    <property type="protein sequence ID" value="KKL96261.1"/>
    <property type="molecule type" value="Genomic_DNA"/>
</dbReference>
<dbReference type="AlphaFoldDB" id="A0A0F9H017"/>
<accession>A0A0F9H017</accession>
<feature type="non-terminal residue" evidence="1">
    <location>
        <position position="1"/>
    </location>
</feature>
<evidence type="ECO:0008006" key="2">
    <source>
        <dbReference type="Google" id="ProtNLM"/>
    </source>
</evidence>
<evidence type="ECO:0000313" key="1">
    <source>
        <dbReference type="EMBL" id="KKL96261.1"/>
    </source>
</evidence>
<organism evidence="1">
    <name type="scientific">marine sediment metagenome</name>
    <dbReference type="NCBI Taxonomy" id="412755"/>
    <lineage>
        <taxon>unclassified sequences</taxon>
        <taxon>metagenomes</taxon>
        <taxon>ecological metagenomes</taxon>
    </lineage>
</organism>
<sequence length="165" mass="18825">VVSIRGFTPLYRINEIFDARERSLQKPRLHLIYPFGEDLYKAKVSERLGPGDLDLGRLSRTKMYELLASAKLAISIPISDSSPRSVYEAIFCGCCVAATFNPWIDALPDCMKARVITVDLEDDSWLETALQFADSISKIQYKPSEMALDMFDQRRTMQVVADRFY</sequence>
<reference evidence="1" key="1">
    <citation type="journal article" date="2015" name="Nature">
        <title>Complex archaea that bridge the gap between prokaryotes and eukaryotes.</title>
        <authorList>
            <person name="Spang A."/>
            <person name="Saw J.H."/>
            <person name="Jorgensen S.L."/>
            <person name="Zaremba-Niedzwiedzka K."/>
            <person name="Martijn J."/>
            <person name="Lind A.E."/>
            <person name="van Eijk R."/>
            <person name="Schleper C."/>
            <person name="Guy L."/>
            <person name="Ettema T.J."/>
        </authorList>
    </citation>
    <scope>NUCLEOTIDE SEQUENCE</scope>
</reference>
<dbReference type="SUPFAM" id="SSF53756">
    <property type="entry name" value="UDP-Glycosyltransferase/glycogen phosphorylase"/>
    <property type="match status" value="1"/>
</dbReference>
<protein>
    <recommendedName>
        <fullName evidence="2">Glycosyl transferase family 1 domain-containing protein</fullName>
    </recommendedName>
</protein>